<evidence type="ECO:0000256" key="8">
    <source>
        <dbReference type="ARBA" id="ARBA00022989"/>
    </source>
</evidence>
<protein>
    <recommendedName>
        <fullName evidence="10">Alpha-1,3-glucosyltransferase</fullName>
        <ecNumber evidence="10">2.4.1.-</ecNumber>
    </recommendedName>
</protein>
<dbReference type="EC" id="2.4.1.-" evidence="10"/>
<comment type="subcellular location">
    <subcellularLocation>
        <location evidence="1 10">Endoplasmic reticulum membrane</location>
        <topology evidence="1 10">Multi-pass membrane protein</topology>
    </subcellularLocation>
</comment>
<reference evidence="11 12" key="1">
    <citation type="submission" date="2024-05" db="EMBL/GenBank/DDBJ databases">
        <title>Genetic variation in Jamaican populations of the coffee berry borer (Hypothenemus hampei).</title>
        <authorList>
            <person name="Errbii M."/>
            <person name="Myrie A."/>
        </authorList>
    </citation>
    <scope>NUCLEOTIDE SEQUENCE [LARGE SCALE GENOMIC DNA]</scope>
    <source>
        <strain evidence="11">JA-Hopewell-2020-01-JO</strain>
        <tissue evidence="11">Whole body</tissue>
    </source>
</reference>
<keyword evidence="6 10" id="KW-0812">Transmembrane</keyword>
<feature type="transmembrane region" description="Helical" evidence="10">
    <location>
        <begin position="491"/>
        <end position="517"/>
    </location>
</feature>
<dbReference type="PANTHER" id="PTHR12413:SF1">
    <property type="entry name" value="DOLICHYL PYROPHOSPHATE MAN9GLCNAC2 ALPHA-1,3-GLUCOSYLTRANSFERASE"/>
    <property type="match status" value="1"/>
</dbReference>
<organism evidence="11 12">
    <name type="scientific">Hypothenemus hampei</name>
    <name type="common">Coffee berry borer</name>
    <dbReference type="NCBI Taxonomy" id="57062"/>
    <lineage>
        <taxon>Eukaryota</taxon>
        <taxon>Metazoa</taxon>
        <taxon>Ecdysozoa</taxon>
        <taxon>Arthropoda</taxon>
        <taxon>Hexapoda</taxon>
        <taxon>Insecta</taxon>
        <taxon>Pterygota</taxon>
        <taxon>Neoptera</taxon>
        <taxon>Endopterygota</taxon>
        <taxon>Coleoptera</taxon>
        <taxon>Polyphaga</taxon>
        <taxon>Cucujiformia</taxon>
        <taxon>Curculionidae</taxon>
        <taxon>Scolytinae</taxon>
        <taxon>Hypothenemus</taxon>
    </lineage>
</organism>
<evidence type="ECO:0000256" key="5">
    <source>
        <dbReference type="ARBA" id="ARBA00022679"/>
    </source>
</evidence>
<keyword evidence="8 10" id="KW-1133">Transmembrane helix</keyword>
<gene>
    <name evidence="11" type="ORF">ABEB36_007684</name>
</gene>
<name>A0ABD1EXW5_HYPHA</name>
<dbReference type="Proteomes" id="UP001566132">
    <property type="component" value="Unassembled WGS sequence"/>
</dbReference>
<feature type="transmembrane region" description="Helical" evidence="10">
    <location>
        <begin position="357"/>
        <end position="375"/>
    </location>
</feature>
<dbReference type="PANTHER" id="PTHR12413">
    <property type="entry name" value="DOLICHYL GLYCOSYLTRANSFERASE"/>
    <property type="match status" value="1"/>
</dbReference>
<comment type="similarity">
    <text evidence="3 10">Belongs to the ALG6/ALG8 glucosyltransferase family.</text>
</comment>
<dbReference type="GO" id="GO:0016757">
    <property type="term" value="F:glycosyltransferase activity"/>
    <property type="evidence" value="ECO:0007669"/>
    <property type="project" value="UniProtKB-KW"/>
</dbReference>
<keyword evidence="12" id="KW-1185">Reference proteome</keyword>
<dbReference type="InterPro" id="IPR004856">
    <property type="entry name" value="Glyco_trans_ALG6/ALG8"/>
</dbReference>
<evidence type="ECO:0000256" key="9">
    <source>
        <dbReference type="ARBA" id="ARBA00023136"/>
    </source>
</evidence>
<evidence type="ECO:0000256" key="1">
    <source>
        <dbReference type="ARBA" id="ARBA00004477"/>
    </source>
</evidence>
<feature type="transmembrane region" description="Helical" evidence="10">
    <location>
        <begin position="117"/>
        <end position="141"/>
    </location>
</feature>
<evidence type="ECO:0000256" key="10">
    <source>
        <dbReference type="RuleBase" id="RU363110"/>
    </source>
</evidence>
<dbReference type="EMBL" id="JBDJPC010000005">
    <property type="protein sequence ID" value="KAL1502559.1"/>
    <property type="molecule type" value="Genomic_DNA"/>
</dbReference>
<feature type="transmembrane region" description="Helical" evidence="10">
    <location>
        <begin position="418"/>
        <end position="435"/>
    </location>
</feature>
<comment type="pathway">
    <text evidence="2 10">Protein modification; protein glycosylation.</text>
</comment>
<feature type="transmembrane region" description="Helical" evidence="10">
    <location>
        <begin position="529"/>
        <end position="548"/>
    </location>
</feature>
<evidence type="ECO:0000313" key="11">
    <source>
        <dbReference type="EMBL" id="KAL1502559.1"/>
    </source>
</evidence>
<feature type="transmembrane region" description="Helical" evidence="10">
    <location>
        <begin position="262"/>
        <end position="283"/>
    </location>
</feature>
<evidence type="ECO:0000256" key="6">
    <source>
        <dbReference type="ARBA" id="ARBA00022692"/>
    </source>
</evidence>
<dbReference type="Pfam" id="PF03155">
    <property type="entry name" value="Alg6_Alg8"/>
    <property type="match status" value="1"/>
</dbReference>
<keyword evidence="7 10" id="KW-0256">Endoplasmic reticulum</keyword>
<keyword evidence="5 10" id="KW-0808">Transferase</keyword>
<feature type="transmembrane region" description="Helical" evidence="10">
    <location>
        <begin position="12"/>
        <end position="33"/>
    </location>
</feature>
<feature type="transmembrane region" description="Helical" evidence="10">
    <location>
        <begin position="201"/>
        <end position="228"/>
    </location>
</feature>
<evidence type="ECO:0000256" key="2">
    <source>
        <dbReference type="ARBA" id="ARBA00004922"/>
    </source>
</evidence>
<feature type="transmembrane region" description="Helical" evidence="10">
    <location>
        <begin position="381"/>
        <end position="406"/>
    </location>
</feature>
<evidence type="ECO:0000313" key="12">
    <source>
        <dbReference type="Proteomes" id="UP001566132"/>
    </source>
</evidence>
<evidence type="ECO:0000256" key="4">
    <source>
        <dbReference type="ARBA" id="ARBA00022676"/>
    </source>
</evidence>
<dbReference type="AlphaFoldDB" id="A0ABD1EXW5"/>
<proteinExistence type="inferred from homology"/>
<evidence type="ECO:0000256" key="7">
    <source>
        <dbReference type="ARBA" id="ARBA00022824"/>
    </source>
</evidence>
<accession>A0ABD1EXW5</accession>
<keyword evidence="4 10" id="KW-0328">Glycosyltransferase</keyword>
<feature type="transmembrane region" description="Helical" evidence="10">
    <location>
        <begin position="170"/>
        <end position="189"/>
    </location>
</feature>
<comment type="caution">
    <text evidence="11">The sequence shown here is derived from an EMBL/GenBank/DDBJ whole genome shotgun (WGS) entry which is preliminary data.</text>
</comment>
<sequence>MLMYCKISSEIWLVFFGTLVAILLRCCTMLHSYSGQGTPPMYGDYEAQRHWMEITTNLPIREWYQNSSNNNLEYWGLDYPPLTAYHMFICGKIAGFINANFTDLYQSRGHESESHKLFMRTTVLLGDLVFYIPAVILYYYFCVRLEKKREDSATMRTRKKSKKSVLDLKIFEPSLSVVLGLLYPGIILIDHGHFQYNSISLGLFIYAVIAILYKRHIVATVLFCLALNYKQMELYHSLPFFFYLLSTCVPKPGQTTLSGLVSLIKIGLTVLITFTIIWLPWVFDPNNFLQVLHRQFPLARGVFEDKVSNVWCSLNVLFKFKTVFNNHQMMRVCLFSTLSAILPSNVDLFLRPSRKKFVLALINTSLAFFLFSYQVHEKSILLVAVPVLLYFPYAPFACFWFLFVSVFSMTPLIVKDRLIIAFVALVTFYIVSFRISIEHSFKNTFNSNEGLLEYYRRLGVLLFNIELSKKYKFSTMLMLIYNKMLQNRHALYALMLHVTIIVSLFNCIILFCMSLVWQPPKRYPDLFPLIISAYSCMHFVGFFIYFNVRQLSLPQEFEDIRNVKVKSS</sequence>
<keyword evidence="9 10" id="KW-0472">Membrane</keyword>
<evidence type="ECO:0000256" key="3">
    <source>
        <dbReference type="ARBA" id="ARBA00008715"/>
    </source>
</evidence>
<dbReference type="GO" id="GO:0005789">
    <property type="term" value="C:endoplasmic reticulum membrane"/>
    <property type="evidence" value="ECO:0007669"/>
    <property type="project" value="UniProtKB-SubCell"/>
</dbReference>